<organism evidence="1 2">
    <name type="scientific">Araneus ventricosus</name>
    <name type="common">Orbweaver spider</name>
    <name type="synonym">Epeira ventricosa</name>
    <dbReference type="NCBI Taxonomy" id="182803"/>
    <lineage>
        <taxon>Eukaryota</taxon>
        <taxon>Metazoa</taxon>
        <taxon>Ecdysozoa</taxon>
        <taxon>Arthropoda</taxon>
        <taxon>Chelicerata</taxon>
        <taxon>Arachnida</taxon>
        <taxon>Araneae</taxon>
        <taxon>Araneomorphae</taxon>
        <taxon>Entelegynae</taxon>
        <taxon>Araneoidea</taxon>
        <taxon>Araneidae</taxon>
        <taxon>Araneus</taxon>
    </lineage>
</organism>
<protein>
    <submittedName>
        <fullName evidence="1">Uncharacterized protein</fullName>
    </submittedName>
</protein>
<keyword evidence="2" id="KW-1185">Reference proteome</keyword>
<proteinExistence type="predicted"/>
<dbReference type="EMBL" id="BGPR01000708">
    <property type="protein sequence ID" value="GBM32465.1"/>
    <property type="molecule type" value="Genomic_DNA"/>
</dbReference>
<accession>A0A4Y2EX40</accession>
<dbReference type="AlphaFoldDB" id="A0A4Y2EX40"/>
<gene>
    <name evidence="1" type="ORF">AVEN_136041_1</name>
</gene>
<reference evidence="1 2" key="1">
    <citation type="journal article" date="2019" name="Sci. Rep.">
        <title>Orb-weaving spider Araneus ventricosus genome elucidates the spidroin gene catalogue.</title>
        <authorList>
            <person name="Kono N."/>
            <person name="Nakamura H."/>
            <person name="Ohtoshi R."/>
            <person name="Moran D.A.P."/>
            <person name="Shinohara A."/>
            <person name="Yoshida Y."/>
            <person name="Fujiwara M."/>
            <person name="Mori M."/>
            <person name="Tomita M."/>
            <person name="Arakawa K."/>
        </authorList>
    </citation>
    <scope>NUCLEOTIDE SEQUENCE [LARGE SCALE GENOMIC DNA]</scope>
</reference>
<name>A0A4Y2EX40_ARAVE</name>
<sequence>MHCSLGDFVVKQPLERRAKDVLLCKVSSTYDRVPFRLSRHCCSLDHSGLLVRVRLTDQKIPYLKPDSTKNPPCLWYWYTLNFTSKAKHLLADMT</sequence>
<evidence type="ECO:0000313" key="2">
    <source>
        <dbReference type="Proteomes" id="UP000499080"/>
    </source>
</evidence>
<dbReference type="Proteomes" id="UP000499080">
    <property type="component" value="Unassembled WGS sequence"/>
</dbReference>
<comment type="caution">
    <text evidence="1">The sequence shown here is derived from an EMBL/GenBank/DDBJ whole genome shotgun (WGS) entry which is preliminary data.</text>
</comment>
<evidence type="ECO:0000313" key="1">
    <source>
        <dbReference type="EMBL" id="GBM32465.1"/>
    </source>
</evidence>